<dbReference type="PRINTS" id="PR00313">
    <property type="entry name" value="CABNDNGRPT"/>
</dbReference>
<accession>A0ABV7FY63</accession>
<evidence type="ECO:0000256" key="1">
    <source>
        <dbReference type="ARBA" id="ARBA00004613"/>
    </source>
</evidence>
<dbReference type="Proteomes" id="UP001595593">
    <property type="component" value="Unassembled WGS sequence"/>
</dbReference>
<organism evidence="3 4">
    <name type="scientific">Teichococcus globiformis</name>
    <dbReference type="NCBI Taxonomy" id="2307229"/>
    <lineage>
        <taxon>Bacteria</taxon>
        <taxon>Pseudomonadati</taxon>
        <taxon>Pseudomonadota</taxon>
        <taxon>Alphaproteobacteria</taxon>
        <taxon>Acetobacterales</taxon>
        <taxon>Roseomonadaceae</taxon>
        <taxon>Roseomonas</taxon>
    </lineage>
</organism>
<dbReference type="SUPFAM" id="SSF51120">
    <property type="entry name" value="beta-Roll"/>
    <property type="match status" value="2"/>
</dbReference>
<gene>
    <name evidence="3" type="ORF">ACFOD4_08665</name>
</gene>
<comment type="subcellular location">
    <subcellularLocation>
        <location evidence="1">Secreted</location>
    </subcellularLocation>
</comment>
<evidence type="ECO:0000313" key="3">
    <source>
        <dbReference type="EMBL" id="MFC3125130.1"/>
    </source>
</evidence>
<dbReference type="RefSeq" id="WP_379595618.1">
    <property type="nucleotide sequence ID" value="NZ_JBHRTN010000008.1"/>
</dbReference>
<dbReference type="PROSITE" id="PS00330">
    <property type="entry name" value="HEMOLYSIN_CALCIUM"/>
    <property type="match status" value="3"/>
</dbReference>
<keyword evidence="2" id="KW-0964">Secreted</keyword>
<proteinExistence type="predicted"/>
<dbReference type="InterPro" id="IPR050557">
    <property type="entry name" value="RTX_toxin/Mannuronan_C5-epim"/>
</dbReference>
<keyword evidence="4" id="KW-1185">Reference proteome</keyword>
<dbReference type="InterPro" id="IPR018511">
    <property type="entry name" value="Hemolysin-typ_Ca-bd_CS"/>
</dbReference>
<reference evidence="4" key="1">
    <citation type="journal article" date="2019" name="Int. J. Syst. Evol. Microbiol.">
        <title>The Global Catalogue of Microorganisms (GCM) 10K type strain sequencing project: providing services to taxonomists for standard genome sequencing and annotation.</title>
        <authorList>
            <consortium name="The Broad Institute Genomics Platform"/>
            <consortium name="The Broad Institute Genome Sequencing Center for Infectious Disease"/>
            <person name="Wu L."/>
            <person name="Ma J."/>
        </authorList>
    </citation>
    <scope>NUCLEOTIDE SEQUENCE [LARGE SCALE GENOMIC DNA]</scope>
    <source>
        <strain evidence="4">KCTC 52094</strain>
    </source>
</reference>
<dbReference type="InterPro" id="IPR011049">
    <property type="entry name" value="Serralysin-like_metalloprot_C"/>
</dbReference>
<name>A0ABV7FY63_9PROT</name>
<evidence type="ECO:0000256" key="2">
    <source>
        <dbReference type="ARBA" id="ARBA00022525"/>
    </source>
</evidence>
<dbReference type="Gene3D" id="2.150.10.10">
    <property type="entry name" value="Serralysin-like metalloprotease, C-terminal"/>
    <property type="match status" value="3"/>
</dbReference>
<dbReference type="EMBL" id="JBHRTN010000008">
    <property type="protein sequence ID" value="MFC3125130.1"/>
    <property type="molecule type" value="Genomic_DNA"/>
</dbReference>
<dbReference type="PANTHER" id="PTHR38340">
    <property type="entry name" value="S-LAYER PROTEIN"/>
    <property type="match status" value="1"/>
</dbReference>
<comment type="caution">
    <text evidence="3">The sequence shown here is derived from an EMBL/GenBank/DDBJ whole genome shotgun (WGS) entry which is preliminary data.</text>
</comment>
<sequence>MPTYLGGSGSDTINLSGQTQDYLVYGDGYRTPSQSAGNNKIWGGSGNDTIYAGYGQDQVYGGAGNDIIYGDGGAGPTPGATSQYALLDKADTLHGDAGNDIIFGGGGNDYIAGGSGNDILHGGAGNDAISGGDGDDIISGGYGADMLRGGAGADTFLYAYDPMGDSDAGGGRDIIRDFQAGIDTLDLTGYYLSEGDVSLTRTGSGLLVSFPAVSETGEILLEGVWAVQAGDIVLA</sequence>
<evidence type="ECO:0000313" key="4">
    <source>
        <dbReference type="Proteomes" id="UP001595593"/>
    </source>
</evidence>
<dbReference type="Pfam" id="PF00353">
    <property type="entry name" value="HemolysinCabind"/>
    <property type="match status" value="3"/>
</dbReference>
<protein>
    <submittedName>
        <fullName evidence="3">Calcium-binding protein</fullName>
    </submittedName>
</protein>
<dbReference type="PANTHER" id="PTHR38340:SF1">
    <property type="entry name" value="S-LAYER PROTEIN"/>
    <property type="match status" value="1"/>
</dbReference>
<dbReference type="InterPro" id="IPR001343">
    <property type="entry name" value="Hemolysn_Ca-bd"/>
</dbReference>